<evidence type="ECO:0000313" key="4">
    <source>
        <dbReference type="Proteomes" id="UP001165041"/>
    </source>
</evidence>
<evidence type="ECO:0000256" key="1">
    <source>
        <dbReference type="SAM" id="MobiDB-lite"/>
    </source>
</evidence>
<feature type="transmembrane region" description="Helical" evidence="2">
    <location>
        <begin position="152"/>
        <end position="180"/>
    </location>
</feature>
<feature type="transmembrane region" description="Helical" evidence="2">
    <location>
        <begin position="236"/>
        <end position="262"/>
    </location>
</feature>
<dbReference type="Proteomes" id="UP001165041">
    <property type="component" value="Unassembled WGS sequence"/>
</dbReference>
<feature type="transmembrane region" description="Helical" evidence="2">
    <location>
        <begin position="102"/>
        <end position="131"/>
    </location>
</feature>
<gene>
    <name evidence="3" type="ORF">Kpho02_49870</name>
</gene>
<proteinExistence type="predicted"/>
<feature type="region of interest" description="Disordered" evidence="1">
    <location>
        <begin position="1"/>
        <end position="36"/>
    </location>
</feature>
<keyword evidence="2" id="KW-0812">Transmembrane</keyword>
<accession>A0A9W6QCV9</accession>
<dbReference type="EMBL" id="BSSA01000019">
    <property type="protein sequence ID" value="GLW72688.1"/>
    <property type="molecule type" value="Genomic_DNA"/>
</dbReference>
<dbReference type="RefSeq" id="WP_285738375.1">
    <property type="nucleotide sequence ID" value="NZ_BSSA01000019.1"/>
</dbReference>
<sequence>MTTARTGTEAGAEAGTEAGTGTEAAPGSPPVAGAVPGAPPAGPVPLARVYRFELVKLFAPWRIRLLLPACWLAPGLFVAAVAQQGTLPTDTLFGRWMHATGWAGPLVVLGFAGSWALPLLTSVVAGDVFAAEDRLGTWRHLLVAVRSPRRIFAAKALAALSVLVLLVAGLAVSGAVGGLLAVGDRPLVGLDGHLLSPGDAAARVLLAWLCALAPTLALAGIGLLGSVALGRSPMGLLLPAVVALAVQSAQLLPLPVGVRLALPGYAFVSWNGLFTAPVQAGPLLVGVAVGLVWAVVATVAARLLFLRRDFTNPVQDGAGRRAAVLGALPLAGLLVLGVGVLTPLARGAGSGITQQKVQRSVATAFAHLYRLQAAELNRPDVTEAQLAVAVACDKGSTLVDPVGPGNDWRCTVSWHLPGTEATGTAVYQLDVAPDGRYVADGDGPKDVNGYFLVRTATGDAPNPLWQFDGNVELLPAPSKG</sequence>
<evidence type="ECO:0000256" key="2">
    <source>
        <dbReference type="SAM" id="Phobius"/>
    </source>
</evidence>
<evidence type="ECO:0000313" key="3">
    <source>
        <dbReference type="EMBL" id="GLW72688.1"/>
    </source>
</evidence>
<dbReference type="AlphaFoldDB" id="A0A9W6QCV9"/>
<comment type="caution">
    <text evidence="3">The sequence shown here is derived from an EMBL/GenBank/DDBJ whole genome shotgun (WGS) entry which is preliminary data.</text>
</comment>
<feature type="transmembrane region" description="Helical" evidence="2">
    <location>
        <begin position="200"/>
        <end position="224"/>
    </location>
</feature>
<feature type="transmembrane region" description="Helical" evidence="2">
    <location>
        <begin position="65"/>
        <end position="82"/>
    </location>
</feature>
<keyword evidence="2" id="KW-1133">Transmembrane helix</keyword>
<keyword evidence="2" id="KW-0472">Membrane</keyword>
<organism evidence="3 4">
    <name type="scientific">Kitasatospora phosalacinea</name>
    <dbReference type="NCBI Taxonomy" id="2065"/>
    <lineage>
        <taxon>Bacteria</taxon>
        <taxon>Bacillati</taxon>
        <taxon>Actinomycetota</taxon>
        <taxon>Actinomycetes</taxon>
        <taxon>Kitasatosporales</taxon>
        <taxon>Streptomycetaceae</taxon>
        <taxon>Kitasatospora</taxon>
    </lineage>
</organism>
<protein>
    <submittedName>
        <fullName evidence="3">ABC transporter permease</fullName>
    </submittedName>
</protein>
<feature type="transmembrane region" description="Helical" evidence="2">
    <location>
        <begin position="282"/>
        <end position="301"/>
    </location>
</feature>
<feature type="transmembrane region" description="Helical" evidence="2">
    <location>
        <begin position="322"/>
        <end position="345"/>
    </location>
</feature>
<name>A0A9W6QCV9_9ACTN</name>
<reference evidence="3" key="1">
    <citation type="submission" date="2023-02" db="EMBL/GenBank/DDBJ databases">
        <title>Kitasatospora phosalacinea NBRC 14627.</title>
        <authorList>
            <person name="Ichikawa N."/>
            <person name="Sato H."/>
            <person name="Tonouchi N."/>
        </authorList>
    </citation>
    <scope>NUCLEOTIDE SEQUENCE</scope>
    <source>
        <strain evidence="3">NBRC 14627</strain>
    </source>
</reference>